<dbReference type="InterPro" id="IPR006623">
    <property type="entry name" value="THEG"/>
</dbReference>
<reference evidence="1 2" key="1">
    <citation type="submission" date="2022-12" db="EMBL/GenBank/DDBJ databases">
        <title>Chromosome-level genome of Tegillarca granosa.</title>
        <authorList>
            <person name="Kim J."/>
        </authorList>
    </citation>
    <scope>NUCLEOTIDE SEQUENCE [LARGE SCALE GENOMIC DNA]</scope>
    <source>
        <strain evidence="1">Teg-2019</strain>
        <tissue evidence="1">Adductor muscle</tissue>
    </source>
</reference>
<gene>
    <name evidence="1" type="ORF">KUTeg_005523</name>
</gene>
<evidence type="ECO:0000313" key="2">
    <source>
        <dbReference type="Proteomes" id="UP001217089"/>
    </source>
</evidence>
<comment type="caution">
    <text evidence="1">The sequence shown here is derived from an EMBL/GenBank/DDBJ whole genome shotgun (WGS) entry which is preliminary data.</text>
</comment>
<organism evidence="1 2">
    <name type="scientific">Tegillarca granosa</name>
    <name type="common">Malaysian cockle</name>
    <name type="synonym">Anadara granosa</name>
    <dbReference type="NCBI Taxonomy" id="220873"/>
    <lineage>
        <taxon>Eukaryota</taxon>
        <taxon>Metazoa</taxon>
        <taxon>Spiralia</taxon>
        <taxon>Lophotrochozoa</taxon>
        <taxon>Mollusca</taxon>
        <taxon>Bivalvia</taxon>
        <taxon>Autobranchia</taxon>
        <taxon>Pteriomorphia</taxon>
        <taxon>Arcoida</taxon>
        <taxon>Arcoidea</taxon>
        <taxon>Arcidae</taxon>
        <taxon>Tegillarca</taxon>
    </lineage>
</organism>
<dbReference type="Pfam" id="PF14912">
    <property type="entry name" value="THEG"/>
    <property type="match status" value="1"/>
</dbReference>
<keyword evidence="2" id="KW-1185">Reference proteome</keyword>
<sequence length="209" mass="24246">MIVVMAATTQQVEFERIRQSGRERLLDLSKPKEPKIAWWTNVGSASVGFKVHNYCVPFKIYEITSNPKYVNVKHHPSFENQTCEFVRSLYFCRMEPIDEETPNVMWGTQEMLWPIPKKSLQAEASQRITELSTPKKNFQTGNHAGRICLIINVAGIVKSTKTVCRIVNRTFNKSKDMLKQAPICPYFNKLDNIKKTLKLTYKYISFTYI</sequence>
<accession>A0ABQ9FK04</accession>
<evidence type="ECO:0000313" key="1">
    <source>
        <dbReference type="EMBL" id="KAJ8317619.1"/>
    </source>
</evidence>
<dbReference type="EMBL" id="JARBDR010000246">
    <property type="protein sequence ID" value="KAJ8317619.1"/>
    <property type="molecule type" value="Genomic_DNA"/>
</dbReference>
<name>A0ABQ9FK04_TEGGR</name>
<dbReference type="Proteomes" id="UP001217089">
    <property type="component" value="Unassembled WGS sequence"/>
</dbReference>
<protein>
    <submittedName>
        <fullName evidence="1">Uncharacterized protein</fullName>
    </submittedName>
</protein>
<proteinExistence type="predicted"/>